<dbReference type="EMBL" id="JAQKAB010000009">
    <property type="protein sequence ID" value="MDA7027746.1"/>
    <property type="molecule type" value="Genomic_DNA"/>
</dbReference>
<keyword evidence="3" id="KW-1185">Reference proteome</keyword>
<proteinExistence type="predicted"/>
<dbReference type="InterPro" id="IPR010359">
    <property type="entry name" value="IrrE_HExxH"/>
</dbReference>
<feature type="domain" description="IrrE N-terminal-like" evidence="1">
    <location>
        <begin position="34"/>
        <end position="147"/>
    </location>
</feature>
<accession>A0ABT4X627</accession>
<evidence type="ECO:0000259" key="1">
    <source>
        <dbReference type="Pfam" id="PF06114"/>
    </source>
</evidence>
<sequence length="173" mass="20898">MIYTNSHLEDWIENLYKKINISRPEQLNIERIASALDILIVYNSNTSFALRFYGMYTISLDCRKNRKEQWIDFSHEVCHDLRHINDEKIMPLSWHQYLENQAKYFSYHFCIPTFMLNKIKIPQLKSEAIKLIGDTFNVTYPFASCRLEMYQRKQFEYAFFKKINNQRCTPVTK</sequence>
<evidence type="ECO:0000313" key="2">
    <source>
        <dbReference type="EMBL" id="MDA7027746.1"/>
    </source>
</evidence>
<dbReference type="RefSeq" id="WP_270802232.1">
    <property type="nucleotide sequence ID" value="NZ_JAQFWW010000004.1"/>
</dbReference>
<dbReference type="Proteomes" id="UP001211894">
    <property type="component" value="Unassembled WGS sequence"/>
</dbReference>
<comment type="caution">
    <text evidence="2">The sequence shown here is derived from an EMBL/GenBank/DDBJ whole genome shotgun (WGS) entry which is preliminary data.</text>
</comment>
<reference evidence="2 3" key="1">
    <citation type="submission" date="2023-01" db="EMBL/GenBank/DDBJ databases">
        <title>Bacillus changyiensis sp. nov., isolated from a coastal deposit.</title>
        <authorList>
            <person name="Xiao G."/>
            <person name="Lai Q."/>
            <person name="Hu Z."/>
            <person name="Shao Z."/>
        </authorList>
    </citation>
    <scope>NUCLEOTIDE SEQUENCE [LARGE SCALE GENOMIC DNA]</scope>
    <source>
        <strain evidence="2 3">CLL-7-23</strain>
    </source>
</reference>
<dbReference type="Pfam" id="PF06114">
    <property type="entry name" value="Peptidase_M78"/>
    <property type="match status" value="1"/>
</dbReference>
<protein>
    <submittedName>
        <fullName evidence="2">ImmA/IrrE family metallo-endopeptidase</fullName>
    </submittedName>
</protein>
<evidence type="ECO:0000313" key="3">
    <source>
        <dbReference type="Proteomes" id="UP001211894"/>
    </source>
</evidence>
<gene>
    <name evidence="2" type="ORF">PJ311_14280</name>
</gene>
<name>A0ABT4X627_9BACI</name>
<organism evidence="2 3">
    <name type="scientific">Bacillus changyiensis</name>
    <dbReference type="NCBI Taxonomy" id="3004103"/>
    <lineage>
        <taxon>Bacteria</taxon>
        <taxon>Bacillati</taxon>
        <taxon>Bacillota</taxon>
        <taxon>Bacilli</taxon>
        <taxon>Bacillales</taxon>
        <taxon>Bacillaceae</taxon>
        <taxon>Bacillus</taxon>
    </lineage>
</organism>